<sequence>MSLAATPLAAADLEFYTTFAKIDDSFVLVLAFLGAVAVLLRVRKNGLLSTLAAVAGLACIGLADLYWLLQDFEVVTGSNEFVWAASRIVFDLGIVLLIAALVLPRVGATGPKPPAVPPVGAWPGQPVPPQAQPPAYGAYAPPPAPASPPAGWPQTPPQQ</sequence>
<evidence type="ECO:0000256" key="2">
    <source>
        <dbReference type="SAM" id="Phobius"/>
    </source>
</evidence>
<name>A0ABV8M0V7_9ACTN</name>
<comment type="caution">
    <text evidence="3">The sequence shown here is derived from an EMBL/GenBank/DDBJ whole genome shotgun (WGS) entry which is preliminary data.</text>
</comment>
<feature type="transmembrane region" description="Helical" evidence="2">
    <location>
        <begin position="81"/>
        <end position="103"/>
    </location>
</feature>
<evidence type="ECO:0000313" key="3">
    <source>
        <dbReference type="EMBL" id="MFC4136221.1"/>
    </source>
</evidence>
<keyword evidence="4" id="KW-1185">Reference proteome</keyword>
<accession>A0ABV8M0V7</accession>
<feature type="transmembrane region" description="Helical" evidence="2">
    <location>
        <begin position="25"/>
        <end position="42"/>
    </location>
</feature>
<keyword evidence="2" id="KW-0812">Transmembrane</keyword>
<organism evidence="3 4">
    <name type="scientific">Hamadaea flava</name>
    <dbReference type="NCBI Taxonomy" id="1742688"/>
    <lineage>
        <taxon>Bacteria</taxon>
        <taxon>Bacillati</taxon>
        <taxon>Actinomycetota</taxon>
        <taxon>Actinomycetes</taxon>
        <taxon>Micromonosporales</taxon>
        <taxon>Micromonosporaceae</taxon>
        <taxon>Hamadaea</taxon>
    </lineage>
</organism>
<feature type="compositionally biased region" description="Pro residues" evidence="1">
    <location>
        <begin position="140"/>
        <end position="159"/>
    </location>
</feature>
<keyword evidence="2" id="KW-0472">Membrane</keyword>
<evidence type="ECO:0000313" key="4">
    <source>
        <dbReference type="Proteomes" id="UP001595816"/>
    </source>
</evidence>
<feature type="region of interest" description="Disordered" evidence="1">
    <location>
        <begin position="114"/>
        <end position="159"/>
    </location>
</feature>
<keyword evidence="2" id="KW-1133">Transmembrane helix</keyword>
<feature type="transmembrane region" description="Helical" evidence="2">
    <location>
        <begin position="47"/>
        <end position="69"/>
    </location>
</feature>
<dbReference type="RefSeq" id="WP_253751311.1">
    <property type="nucleotide sequence ID" value="NZ_JAMZDZ010000001.1"/>
</dbReference>
<gene>
    <name evidence="3" type="ORF">ACFOZ4_36910</name>
</gene>
<reference evidence="4" key="1">
    <citation type="journal article" date="2019" name="Int. J. Syst. Evol. Microbiol.">
        <title>The Global Catalogue of Microorganisms (GCM) 10K type strain sequencing project: providing services to taxonomists for standard genome sequencing and annotation.</title>
        <authorList>
            <consortium name="The Broad Institute Genomics Platform"/>
            <consortium name="The Broad Institute Genome Sequencing Center for Infectious Disease"/>
            <person name="Wu L."/>
            <person name="Ma J."/>
        </authorList>
    </citation>
    <scope>NUCLEOTIDE SEQUENCE [LARGE SCALE GENOMIC DNA]</scope>
    <source>
        <strain evidence="4">CGMCC 4.7289</strain>
    </source>
</reference>
<evidence type="ECO:0000256" key="1">
    <source>
        <dbReference type="SAM" id="MobiDB-lite"/>
    </source>
</evidence>
<proteinExistence type="predicted"/>
<protein>
    <submittedName>
        <fullName evidence="3">Uncharacterized protein</fullName>
    </submittedName>
</protein>
<dbReference type="Proteomes" id="UP001595816">
    <property type="component" value="Unassembled WGS sequence"/>
</dbReference>
<dbReference type="EMBL" id="JBHSAY010000029">
    <property type="protein sequence ID" value="MFC4136221.1"/>
    <property type="molecule type" value="Genomic_DNA"/>
</dbReference>